<dbReference type="InterPro" id="IPR003711">
    <property type="entry name" value="CarD-like/TRCF_RID"/>
</dbReference>
<dbReference type="FunFam" id="3.40.50.300:FF:000546">
    <property type="entry name" value="Transcription-repair-coupling factor"/>
    <property type="match status" value="1"/>
</dbReference>
<evidence type="ECO:0000256" key="10">
    <source>
        <dbReference type="ARBA" id="ARBA00061104"/>
    </source>
</evidence>
<dbReference type="AlphaFoldDB" id="A0A1P8UHD7"/>
<dbReference type="GO" id="GO:0006355">
    <property type="term" value="P:regulation of DNA-templated transcription"/>
    <property type="evidence" value="ECO:0007669"/>
    <property type="project" value="UniProtKB-UniRule"/>
</dbReference>
<dbReference type="SMART" id="SM00490">
    <property type="entry name" value="HELICc"/>
    <property type="match status" value="1"/>
</dbReference>
<dbReference type="InterPro" id="IPR001650">
    <property type="entry name" value="Helicase_C-like"/>
</dbReference>
<evidence type="ECO:0000256" key="12">
    <source>
        <dbReference type="ARBA" id="ARBA00070128"/>
    </source>
</evidence>
<keyword evidence="5 13" id="KW-0378">Hydrolase</keyword>
<dbReference type="SUPFAM" id="SSF52540">
    <property type="entry name" value="P-loop containing nucleoside triphosphate hydrolases"/>
    <property type="match status" value="4"/>
</dbReference>
<dbReference type="GO" id="GO:0003684">
    <property type="term" value="F:damaged DNA binding"/>
    <property type="evidence" value="ECO:0007669"/>
    <property type="project" value="InterPro"/>
</dbReference>
<dbReference type="NCBIfam" id="NF007966">
    <property type="entry name" value="PRK10689.1"/>
    <property type="match status" value="1"/>
</dbReference>
<feature type="domain" description="Helicase ATP-binding" evidence="15">
    <location>
        <begin position="628"/>
        <end position="789"/>
    </location>
</feature>
<dbReference type="PANTHER" id="PTHR47964:SF1">
    <property type="entry name" value="ATP-DEPENDENT DNA HELICASE HOMOLOG RECG, CHLOROPLASTIC"/>
    <property type="match status" value="1"/>
</dbReference>
<comment type="similarity">
    <text evidence="11 13">In the C-terminal section; belongs to the helicase family. RecG subfamily.</text>
</comment>
<evidence type="ECO:0000256" key="1">
    <source>
        <dbReference type="ARBA" id="ARBA00004496"/>
    </source>
</evidence>
<evidence type="ECO:0000256" key="5">
    <source>
        <dbReference type="ARBA" id="ARBA00022801"/>
    </source>
</evidence>
<keyword evidence="18" id="KW-1185">Reference proteome</keyword>
<evidence type="ECO:0000256" key="13">
    <source>
        <dbReference type="HAMAP-Rule" id="MF_00969"/>
    </source>
</evidence>
<dbReference type="EC" id="3.6.4.-" evidence="13"/>
<dbReference type="PROSITE" id="PS51194">
    <property type="entry name" value="HELICASE_CTER"/>
    <property type="match status" value="1"/>
</dbReference>
<feature type="compositionally biased region" description="Low complexity" evidence="14">
    <location>
        <begin position="8"/>
        <end position="21"/>
    </location>
</feature>
<evidence type="ECO:0000256" key="4">
    <source>
        <dbReference type="ARBA" id="ARBA00022763"/>
    </source>
</evidence>
<dbReference type="FunFam" id="3.40.50.300:FF:000300">
    <property type="entry name" value="Transcription-repair-coupling factor"/>
    <property type="match status" value="1"/>
</dbReference>
<dbReference type="Gene3D" id="3.40.50.11180">
    <property type="match status" value="1"/>
</dbReference>
<dbReference type="GO" id="GO:0003678">
    <property type="term" value="F:DNA helicase activity"/>
    <property type="evidence" value="ECO:0007669"/>
    <property type="project" value="TreeGrafter"/>
</dbReference>
<evidence type="ECO:0000313" key="17">
    <source>
        <dbReference type="EMBL" id="APZ43194.1"/>
    </source>
</evidence>
<evidence type="ECO:0000259" key="15">
    <source>
        <dbReference type="PROSITE" id="PS51192"/>
    </source>
</evidence>
<dbReference type="InterPro" id="IPR036101">
    <property type="entry name" value="CarD-like/TRCF_RID_sf"/>
</dbReference>
<evidence type="ECO:0000256" key="2">
    <source>
        <dbReference type="ARBA" id="ARBA00022490"/>
    </source>
</evidence>
<organism evidence="17 18">
    <name type="scientific">Acidihalobacter ferrooxydans</name>
    <dbReference type="NCBI Taxonomy" id="1765967"/>
    <lineage>
        <taxon>Bacteria</taxon>
        <taxon>Pseudomonadati</taxon>
        <taxon>Pseudomonadota</taxon>
        <taxon>Gammaproteobacteria</taxon>
        <taxon>Chromatiales</taxon>
        <taxon>Ectothiorhodospiraceae</taxon>
        <taxon>Acidihalobacter</taxon>
    </lineage>
</organism>
<dbReference type="GO" id="GO:0005737">
    <property type="term" value="C:cytoplasm"/>
    <property type="evidence" value="ECO:0007669"/>
    <property type="project" value="UniProtKB-SubCell"/>
</dbReference>
<name>A0A1P8UHD7_9GAMM</name>
<dbReference type="InterPro" id="IPR037235">
    <property type="entry name" value="TRCF-like_C_D7"/>
</dbReference>
<dbReference type="InterPro" id="IPR005118">
    <property type="entry name" value="TRCF_C"/>
</dbReference>
<dbReference type="EMBL" id="CP019434">
    <property type="protein sequence ID" value="APZ43194.1"/>
    <property type="molecule type" value="Genomic_DNA"/>
</dbReference>
<dbReference type="InterPro" id="IPR027417">
    <property type="entry name" value="P-loop_NTPase"/>
</dbReference>
<dbReference type="GO" id="GO:0000716">
    <property type="term" value="P:transcription-coupled nucleotide-excision repair, DNA damage recognition"/>
    <property type="evidence" value="ECO:0007669"/>
    <property type="project" value="UniProtKB-UniRule"/>
</dbReference>
<gene>
    <name evidence="13" type="primary">mfd</name>
    <name evidence="17" type="ORF">BW247_08900</name>
</gene>
<keyword evidence="9 13" id="KW-0234">DNA repair</keyword>
<evidence type="ECO:0000256" key="3">
    <source>
        <dbReference type="ARBA" id="ARBA00022741"/>
    </source>
</evidence>
<dbReference type="KEGG" id="afy:BW247_08900"/>
<dbReference type="Pfam" id="PF17757">
    <property type="entry name" value="UvrB_inter"/>
    <property type="match status" value="1"/>
</dbReference>
<dbReference type="Proteomes" id="UP000243807">
    <property type="component" value="Chromosome"/>
</dbReference>
<comment type="function">
    <text evidence="13">Couples transcription and DNA repair by recognizing RNA polymerase (RNAP) stalled at DNA lesions. Mediates ATP-dependent release of RNAP and its truncated transcript from the DNA, and recruitment of nucleotide excision repair machinery to the damaged site.</text>
</comment>
<dbReference type="CDD" id="cd17991">
    <property type="entry name" value="DEXHc_TRCF"/>
    <property type="match status" value="1"/>
</dbReference>
<evidence type="ECO:0000256" key="7">
    <source>
        <dbReference type="ARBA" id="ARBA00022840"/>
    </source>
</evidence>
<proteinExistence type="inferred from homology"/>
<evidence type="ECO:0000259" key="16">
    <source>
        <dbReference type="PROSITE" id="PS51194"/>
    </source>
</evidence>
<dbReference type="Pfam" id="PF03461">
    <property type="entry name" value="TRCF"/>
    <property type="match status" value="1"/>
</dbReference>
<keyword evidence="3 13" id="KW-0547">Nucleotide-binding</keyword>
<dbReference type="SMART" id="SM00487">
    <property type="entry name" value="DEXDc"/>
    <property type="match status" value="1"/>
</dbReference>
<dbReference type="OrthoDB" id="9804325at2"/>
<dbReference type="Pfam" id="PF02559">
    <property type="entry name" value="CarD_TRCF_RID"/>
    <property type="match status" value="1"/>
</dbReference>
<dbReference type="InterPro" id="IPR011545">
    <property type="entry name" value="DEAD/DEAH_box_helicase_dom"/>
</dbReference>
<keyword evidence="8 13" id="KW-0238">DNA-binding</keyword>
<dbReference type="Gene3D" id="3.30.2060.10">
    <property type="entry name" value="Penicillin-binding protein 1b domain"/>
    <property type="match status" value="1"/>
</dbReference>
<evidence type="ECO:0000256" key="14">
    <source>
        <dbReference type="SAM" id="MobiDB-lite"/>
    </source>
</evidence>
<dbReference type="STRING" id="1765967.BW247_08900"/>
<sequence>MPQTKQIATPSSPLSTPRPAAARRATLTRLTGAALGLAAADAVQAHGGPALLLAADTQAAWQLEQALRFFGGDTLPVLHLEDWETLPYDVFSPHDDIVSQRLDVLNRLPGLTRGVLVAPVTTVLHRLAPPEYIRGHSLKLMRGQRLDIEAFRRDLEAAGYRAVTLVMSHGEFAVRGELIDLYPMGRRTPIRIDLFDDEIESLRDFDPETQRSGETIERVELMPGHEFPLNEAGIKDFRRRYRERFEGDPQASQIYRAVSEGQPPGGIEYYLPLFFERTATLFDYLDGDTLVILTDGVQAAAEAFLQQIEHRYEQLRHDRERPLLPPSGPFLTADELAAALDSRTTLRLLSRQGDEDAGEQEADATVLPPLRLQPRAEHPATALHGFLEAHPDRVLFAAESAGRREALGDTLRGLNLRPRTVESWAEFLTADERLCLAIAPLPAGVRLPGAEISIVTEGELLGERAQQRRRQRRPTRDADAVIRNLTDLAIGAPVVHEDHGVGRYHGLIKLDIAGSGNEAEFLAIEYANKDRLYVPVASLHLISRYTGASESEAPLHKLGGDQWQRQRKRAAEKASDAAAELLEINARRAARQGHAFAIDGDEYAAFAAAFPFEETPDQQTAIDAVLADLAAPTPMDRVICGDVGFGKTEVAMRAAFAVVHNGHQVAVLVPTTLLAEQHLTNFRDRFADWPVRIESLSRFRSKAEQTATLKALREGALDIVIGTHKLLAPEIRFKRLGLAIIDEEHRFGVRHKERLKQLRAEVDLLTLTATPIPRTLNMSLSGLRDLSIIATPPPRRHQIKTFVHEWNANMLIEACARELGRGGQIYFLHNEVKTIERAVRDLQKLLPNARIGMAHGQMRERELEQVMLDFYHRRHDVLVATTIIESGIDVPNANTIIIDRADKLGLAQLHQLRGRVGRSHHRAYAYLITPPRKAMTPDAVKRIEAIETLGDLGVGFSLATHDLEIRGAGELLGEDQSGQIQEIGFTLYNELLERAVAALKAGKLPELERPLEHGTEVDLGVGALLPDDYVNDVHGRLILYKRIASAADEHALRELQVELIDRFGLLPQPAKNLFAITGLKLKLTPLGVRKLDMSAHGARLIFSEQTPVDPGKLILLLQSNPKRYKLDGPFKLKLSVEMPELEDRLKIIDELIARLGG</sequence>
<dbReference type="SUPFAM" id="SSF143517">
    <property type="entry name" value="TRCF domain-like"/>
    <property type="match status" value="1"/>
</dbReference>
<keyword evidence="7 13" id="KW-0067">ATP-binding</keyword>
<protein>
    <recommendedName>
        <fullName evidence="12 13">Transcription-repair-coupling factor</fullName>
        <shortName evidence="13">TRCF</shortName>
        <ecNumber evidence="13">3.6.4.-</ecNumber>
    </recommendedName>
</protein>
<dbReference type="PROSITE" id="PS51192">
    <property type="entry name" value="HELICASE_ATP_BIND_1"/>
    <property type="match status" value="1"/>
</dbReference>
<reference evidence="17 18" key="1">
    <citation type="submission" date="2017-01" db="EMBL/GenBank/DDBJ databases">
        <title>Draft sequence of Acidihalobacter ferrooxidans strain DSM 14175 (strain V8).</title>
        <authorList>
            <person name="Khaleque H.N."/>
            <person name="Ramsay J.P."/>
            <person name="Murphy R.J.T."/>
            <person name="Kaksonen A.H."/>
            <person name="Boxall N.J."/>
            <person name="Watkin E.L.J."/>
        </authorList>
    </citation>
    <scope>NUCLEOTIDE SEQUENCE [LARGE SCALE GENOMIC DNA]</scope>
    <source>
        <strain evidence="17 18">V8</strain>
    </source>
</reference>
<dbReference type="InterPro" id="IPR048635">
    <property type="entry name" value="MFD_D3"/>
</dbReference>
<dbReference type="SUPFAM" id="SSF141259">
    <property type="entry name" value="CarD-like"/>
    <property type="match status" value="1"/>
</dbReference>
<dbReference type="InterPro" id="IPR004576">
    <property type="entry name" value="Mfd"/>
</dbReference>
<dbReference type="GO" id="GO:0005524">
    <property type="term" value="F:ATP binding"/>
    <property type="evidence" value="ECO:0007669"/>
    <property type="project" value="UniProtKB-UniRule"/>
</dbReference>
<feature type="region of interest" description="Disordered" evidence="14">
    <location>
        <begin position="1"/>
        <end position="21"/>
    </location>
</feature>
<evidence type="ECO:0000256" key="6">
    <source>
        <dbReference type="ARBA" id="ARBA00022806"/>
    </source>
</evidence>
<evidence type="ECO:0000313" key="18">
    <source>
        <dbReference type="Proteomes" id="UP000243807"/>
    </source>
</evidence>
<dbReference type="Gene3D" id="3.40.50.300">
    <property type="entry name" value="P-loop containing nucleotide triphosphate hydrolases"/>
    <property type="match status" value="2"/>
</dbReference>
<dbReference type="Pfam" id="PF00270">
    <property type="entry name" value="DEAD"/>
    <property type="match status" value="1"/>
</dbReference>
<dbReference type="HAMAP" id="MF_00969">
    <property type="entry name" value="TRCF"/>
    <property type="match status" value="1"/>
</dbReference>
<dbReference type="PANTHER" id="PTHR47964">
    <property type="entry name" value="ATP-DEPENDENT DNA HELICASE HOMOLOG RECG, CHLOROPLASTIC"/>
    <property type="match status" value="1"/>
</dbReference>
<dbReference type="Pfam" id="PF00271">
    <property type="entry name" value="Helicase_C"/>
    <property type="match status" value="1"/>
</dbReference>
<keyword evidence="6" id="KW-0347">Helicase</keyword>
<dbReference type="InterPro" id="IPR014001">
    <property type="entry name" value="Helicase_ATP-bd"/>
</dbReference>
<dbReference type="SMART" id="SM00982">
    <property type="entry name" value="TRCF"/>
    <property type="match status" value="1"/>
</dbReference>
<comment type="similarity">
    <text evidence="10 13">In the N-terminal section; belongs to the UvrB family.</text>
</comment>
<keyword evidence="4 13" id="KW-0227">DNA damage</keyword>
<evidence type="ECO:0000256" key="9">
    <source>
        <dbReference type="ARBA" id="ARBA00023204"/>
    </source>
</evidence>
<accession>A0A1P8UHD7</accession>
<evidence type="ECO:0000256" key="8">
    <source>
        <dbReference type="ARBA" id="ARBA00023125"/>
    </source>
</evidence>
<dbReference type="SMART" id="SM01058">
    <property type="entry name" value="CarD_TRCF"/>
    <property type="match status" value="1"/>
</dbReference>
<dbReference type="InterPro" id="IPR047112">
    <property type="entry name" value="RecG/Mfd"/>
</dbReference>
<dbReference type="InterPro" id="IPR041471">
    <property type="entry name" value="UvrB_inter"/>
</dbReference>
<dbReference type="Pfam" id="PF21132">
    <property type="entry name" value="MFD_D3"/>
    <property type="match status" value="1"/>
</dbReference>
<dbReference type="GO" id="GO:0016787">
    <property type="term" value="F:hydrolase activity"/>
    <property type="evidence" value="ECO:0007669"/>
    <property type="project" value="UniProtKB-KW"/>
</dbReference>
<evidence type="ECO:0000256" key="11">
    <source>
        <dbReference type="ARBA" id="ARBA00061399"/>
    </source>
</evidence>
<dbReference type="Gene3D" id="2.40.10.170">
    <property type="match status" value="1"/>
</dbReference>
<comment type="subcellular location">
    <subcellularLocation>
        <location evidence="1 13">Cytoplasm</location>
    </subcellularLocation>
</comment>
<feature type="domain" description="Helicase C-terminal" evidence="16">
    <location>
        <begin position="807"/>
        <end position="964"/>
    </location>
</feature>
<keyword evidence="2 13" id="KW-0963">Cytoplasm</keyword>
<dbReference type="RefSeq" id="WP_076836835.1">
    <property type="nucleotide sequence ID" value="NZ_CP019434.1"/>
</dbReference>
<dbReference type="Gene3D" id="3.40.50.11140">
    <property type="match status" value="1"/>
</dbReference>
<dbReference type="NCBIfam" id="TIGR00580">
    <property type="entry name" value="mfd"/>
    <property type="match status" value="1"/>
</dbReference>
<dbReference type="Gene3D" id="3.90.1150.50">
    <property type="entry name" value="Transcription-repair-coupling factor, D7 domain"/>
    <property type="match status" value="1"/>
</dbReference>